<keyword evidence="5" id="KW-0408">Iron</keyword>
<dbReference type="InterPro" id="IPR023885">
    <property type="entry name" value="4Fe4S-binding_SPASM_dom"/>
</dbReference>
<sequence>MKQFQRVYIEITDYCGLSCAFCPSSSRLYNQYKTRAIAAQTSLIFKSQKLSLATSFSLQSISTPQNSMKLINVSSNIKARFPYRGVMPIDMFESICAQIYNKTRRVCLHLLGDPLSVRNLDEYVAILGRYKLRVDLVTTGLFLSKSHFDMLIGLPFVQVSFSLSAFFANQSKLNKTHLIRILEFCRYKVSKNSPIFINLRLHSNDISQNSKALNDMLREISVFFRIKPNQIESMLPNGKVRLANKVLLVPKQSFEWKLNNYSIDRNELVKREHSKYGVRFCHGAHEQIGILSNGNVVPCCIDYDGNASFGCIKDISLNEILNSSKFIEFKNKLELGMPASKLCQSCGYVKR</sequence>
<evidence type="ECO:0000313" key="8">
    <source>
        <dbReference type="EMBL" id="STQ86265.1"/>
    </source>
</evidence>
<protein>
    <submittedName>
        <fullName evidence="8">Putative radical SAM domain-containing protein</fullName>
    </submittedName>
    <submittedName>
        <fullName evidence="9">Radical SAM/SPASM domain-containing protein</fullName>
    </submittedName>
</protein>
<evidence type="ECO:0000256" key="4">
    <source>
        <dbReference type="ARBA" id="ARBA00022723"/>
    </source>
</evidence>
<dbReference type="GO" id="GO:0046872">
    <property type="term" value="F:metal ion binding"/>
    <property type="evidence" value="ECO:0007669"/>
    <property type="project" value="UniProtKB-KW"/>
</dbReference>
<dbReference type="Pfam" id="PF13186">
    <property type="entry name" value="SPASM"/>
    <property type="match status" value="1"/>
</dbReference>
<evidence type="ECO:0000256" key="5">
    <source>
        <dbReference type="ARBA" id="ARBA00023004"/>
    </source>
</evidence>
<dbReference type="GO" id="GO:0051539">
    <property type="term" value="F:4 iron, 4 sulfur cluster binding"/>
    <property type="evidence" value="ECO:0007669"/>
    <property type="project" value="UniProtKB-KW"/>
</dbReference>
<dbReference type="PANTHER" id="PTHR43787">
    <property type="entry name" value="FEMO COFACTOR BIOSYNTHESIS PROTEIN NIFB-RELATED"/>
    <property type="match status" value="1"/>
</dbReference>
<evidence type="ECO:0000256" key="3">
    <source>
        <dbReference type="ARBA" id="ARBA00022691"/>
    </source>
</evidence>
<evidence type="ECO:0000256" key="2">
    <source>
        <dbReference type="ARBA" id="ARBA00022485"/>
    </source>
</evidence>
<keyword evidence="2" id="KW-0004">4Fe-4S</keyword>
<proteinExistence type="predicted"/>
<keyword evidence="6" id="KW-0411">Iron-sulfur</keyword>
<reference evidence="9 10" key="1">
    <citation type="journal article" date="2014" name="Genome Announc.">
        <title>Draft genome sequences of eight enterohepatic helicobacter species isolated from both laboratory and wild rodents.</title>
        <authorList>
            <person name="Sheh A."/>
            <person name="Shen Z."/>
            <person name="Fox J.G."/>
        </authorList>
    </citation>
    <scope>NUCLEOTIDE SEQUENCE [LARGE SCALE GENOMIC DNA]</scope>
    <source>
        <strain evidence="9 10">ST1</strain>
    </source>
</reference>
<dbReference type="GO" id="GO:0003824">
    <property type="term" value="F:catalytic activity"/>
    <property type="evidence" value="ECO:0007669"/>
    <property type="project" value="InterPro"/>
</dbReference>
<comment type="cofactor">
    <cofactor evidence="1">
        <name>[4Fe-4S] cluster</name>
        <dbReference type="ChEBI" id="CHEBI:49883"/>
    </cofactor>
</comment>
<evidence type="ECO:0000259" key="7">
    <source>
        <dbReference type="Pfam" id="PF13186"/>
    </source>
</evidence>
<dbReference type="AlphaFoldDB" id="A0A377PUE5"/>
<dbReference type="Proteomes" id="UP000255139">
    <property type="component" value="Unassembled WGS sequence"/>
</dbReference>
<dbReference type="OrthoDB" id="9805809at2"/>
<accession>A0A377PUE5</accession>
<dbReference type="InterPro" id="IPR058240">
    <property type="entry name" value="rSAM_sf"/>
</dbReference>
<dbReference type="EMBL" id="JRPD02000001">
    <property type="protein sequence ID" value="TLE01647.1"/>
    <property type="molecule type" value="Genomic_DNA"/>
</dbReference>
<dbReference type="InterPro" id="IPR007197">
    <property type="entry name" value="rSAM"/>
</dbReference>
<dbReference type="InterPro" id="IPR013785">
    <property type="entry name" value="Aldolase_TIM"/>
</dbReference>
<keyword evidence="4" id="KW-0479">Metal-binding</keyword>
<gene>
    <name evidence="9" type="ORF">LS73_000445</name>
    <name evidence="8" type="ORF">NCTC12714_01069</name>
</gene>
<feature type="domain" description="4Fe4S-binding SPASM" evidence="7">
    <location>
        <begin position="281"/>
        <end position="346"/>
    </location>
</feature>
<name>A0A377PUE5_9HELI</name>
<dbReference type="STRING" id="216.LS73_09355"/>
<keyword evidence="11" id="KW-1185">Reference proteome</keyword>
<dbReference type="CDD" id="cd01335">
    <property type="entry name" value="Radical_SAM"/>
    <property type="match status" value="1"/>
</dbReference>
<dbReference type="Proteomes" id="UP000029922">
    <property type="component" value="Unassembled WGS sequence"/>
</dbReference>
<evidence type="ECO:0000313" key="11">
    <source>
        <dbReference type="Proteomes" id="UP000255139"/>
    </source>
</evidence>
<evidence type="ECO:0000313" key="10">
    <source>
        <dbReference type="Proteomes" id="UP000029922"/>
    </source>
</evidence>
<evidence type="ECO:0000256" key="6">
    <source>
        <dbReference type="ARBA" id="ARBA00023014"/>
    </source>
</evidence>
<evidence type="ECO:0000313" key="9">
    <source>
        <dbReference type="EMBL" id="TLE01647.1"/>
    </source>
</evidence>
<dbReference type="SUPFAM" id="SSF102114">
    <property type="entry name" value="Radical SAM enzymes"/>
    <property type="match status" value="1"/>
</dbReference>
<keyword evidence="3" id="KW-0949">S-adenosyl-L-methionine</keyword>
<dbReference type="EMBL" id="UGJE01000002">
    <property type="protein sequence ID" value="STQ86265.1"/>
    <property type="molecule type" value="Genomic_DNA"/>
</dbReference>
<dbReference type="RefSeq" id="WP_052089954.1">
    <property type="nucleotide sequence ID" value="NZ_FZML01000010.1"/>
</dbReference>
<reference evidence="8 11" key="2">
    <citation type="submission" date="2018-06" db="EMBL/GenBank/DDBJ databases">
        <authorList>
            <consortium name="Pathogen Informatics"/>
            <person name="Doyle S."/>
        </authorList>
    </citation>
    <scope>NUCLEOTIDE SEQUENCE [LARGE SCALE GENOMIC DNA]</scope>
    <source>
        <strain evidence="8 11">NCTC12714</strain>
    </source>
</reference>
<dbReference type="PANTHER" id="PTHR43787:SF10">
    <property type="entry name" value="COFACTOR MODIFYING PROTEIN"/>
    <property type="match status" value="1"/>
</dbReference>
<dbReference type="SFLD" id="SFLDS00029">
    <property type="entry name" value="Radical_SAM"/>
    <property type="match status" value="1"/>
</dbReference>
<evidence type="ECO:0000256" key="1">
    <source>
        <dbReference type="ARBA" id="ARBA00001966"/>
    </source>
</evidence>
<dbReference type="Gene3D" id="3.20.20.70">
    <property type="entry name" value="Aldolase class I"/>
    <property type="match status" value="1"/>
</dbReference>
<organism evidence="8 11">
    <name type="scientific">Helicobacter muridarum</name>
    <dbReference type="NCBI Taxonomy" id="216"/>
    <lineage>
        <taxon>Bacteria</taxon>
        <taxon>Pseudomonadati</taxon>
        <taxon>Campylobacterota</taxon>
        <taxon>Epsilonproteobacteria</taxon>
        <taxon>Campylobacterales</taxon>
        <taxon>Helicobacteraceae</taxon>
        <taxon>Helicobacter</taxon>
    </lineage>
</organism>